<dbReference type="AlphaFoldDB" id="A0A494Z2T4"/>
<dbReference type="EMBL" id="RBZO01000007">
    <property type="protein sequence ID" value="RKQ16819.1"/>
    <property type="molecule type" value="Genomic_DNA"/>
</dbReference>
<proteinExistence type="predicted"/>
<sequence length="69" mass="7516">MGGRDDHKGNSKNVLALTPKNQLSDGIDIEFSEEFADAEDKEAQARSKAADKRVKGKKKSLISFLAVPN</sequence>
<dbReference type="OrthoDB" id="2973490at2"/>
<dbReference type="Proteomes" id="UP000281813">
    <property type="component" value="Unassembled WGS sequence"/>
</dbReference>
<gene>
    <name evidence="1" type="ORF">D8M05_06085</name>
</gene>
<protein>
    <submittedName>
        <fullName evidence="1">YfhD family protein</fullName>
    </submittedName>
</protein>
<evidence type="ECO:0000313" key="1">
    <source>
        <dbReference type="EMBL" id="RKQ16819.1"/>
    </source>
</evidence>
<name>A0A494Z2T4_9BACI</name>
<reference evidence="1 2" key="1">
    <citation type="journal article" date="2015" name="Antonie Van Leeuwenhoek">
        <title>Oceanobacillus bengalensis sp. nov., a bacterium isolated from seawater of the Bay of Bengal.</title>
        <authorList>
            <person name="Yongchang O."/>
            <person name="Xiang W."/>
            <person name="Wang G."/>
        </authorList>
    </citation>
    <scope>NUCLEOTIDE SEQUENCE [LARGE SCALE GENOMIC DNA]</scope>
    <source>
        <strain evidence="1 2">MCCC 1K00260</strain>
    </source>
</reference>
<dbReference type="Pfam" id="PF14151">
    <property type="entry name" value="YfhD"/>
    <property type="match status" value="1"/>
</dbReference>
<dbReference type="RefSeq" id="WP_121129686.1">
    <property type="nucleotide sequence ID" value="NZ_JBHUFK010000033.1"/>
</dbReference>
<keyword evidence="2" id="KW-1185">Reference proteome</keyword>
<organism evidence="1 2">
    <name type="scientific">Oceanobacillus bengalensis</name>
    <dbReference type="NCBI Taxonomy" id="1435466"/>
    <lineage>
        <taxon>Bacteria</taxon>
        <taxon>Bacillati</taxon>
        <taxon>Bacillota</taxon>
        <taxon>Bacilli</taxon>
        <taxon>Bacillales</taxon>
        <taxon>Bacillaceae</taxon>
        <taxon>Oceanobacillus</taxon>
    </lineage>
</organism>
<dbReference type="InterPro" id="IPR025435">
    <property type="entry name" value="YfhD-like"/>
</dbReference>
<evidence type="ECO:0000313" key="2">
    <source>
        <dbReference type="Proteomes" id="UP000281813"/>
    </source>
</evidence>
<comment type="caution">
    <text evidence="1">The sequence shown here is derived from an EMBL/GenBank/DDBJ whole genome shotgun (WGS) entry which is preliminary data.</text>
</comment>
<accession>A0A494Z2T4</accession>